<dbReference type="PANTHER" id="PTHR44688">
    <property type="entry name" value="DNA-BINDING TRANSCRIPTIONAL ACTIVATOR DEVR_DOSR"/>
    <property type="match status" value="1"/>
</dbReference>
<gene>
    <name evidence="5" type="ORF">ACFQGU_14240</name>
</gene>
<dbReference type="Gene3D" id="1.10.10.10">
    <property type="entry name" value="Winged helix-like DNA-binding domain superfamily/Winged helix DNA-binding domain"/>
    <property type="match status" value="1"/>
</dbReference>
<reference evidence="6" key="1">
    <citation type="journal article" date="2019" name="Int. J. Syst. Evol. Microbiol.">
        <title>The Global Catalogue of Microorganisms (GCM) 10K type strain sequencing project: providing services to taxonomists for standard genome sequencing and annotation.</title>
        <authorList>
            <consortium name="The Broad Institute Genomics Platform"/>
            <consortium name="The Broad Institute Genome Sequencing Center for Infectious Disease"/>
            <person name="Wu L."/>
            <person name="Ma J."/>
        </authorList>
    </citation>
    <scope>NUCLEOTIDE SEQUENCE [LARGE SCALE GENOMIC DNA]</scope>
    <source>
        <strain evidence="6">CGMCC 4.7317</strain>
    </source>
</reference>
<keyword evidence="1" id="KW-0805">Transcription regulation</keyword>
<keyword evidence="2" id="KW-0238">DNA-binding</keyword>
<dbReference type="SMART" id="SM00421">
    <property type="entry name" value="HTH_LUXR"/>
    <property type="match status" value="1"/>
</dbReference>
<dbReference type="PROSITE" id="PS50043">
    <property type="entry name" value="HTH_LUXR_2"/>
    <property type="match status" value="1"/>
</dbReference>
<protein>
    <submittedName>
        <fullName evidence="5">Response regulator transcription factor</fullName>
    </submittedName>
</protein>
<evidence type="ECO:0000256" key="2">
    <source>
        <dbReference type="ARBA" id="ARBA00023125"/>
    </source>
</evidence>
<dbReference type="Proteomes" id="UP001596138">
    <property type="component" value="Unassembled WGS sequence"/>
</dbReference>
<keyword evidence="3" id="KW-0804">Transcription</keyword>
<accession>A0ABW1T3F9</accession>
<evidence type="ECO:0000259" key="4">
    <source>
        <dbReference type="PROSITE" id="PS50043"/>
    </source>
</evidence>
<comment type="caution">
    <text evidence="5">The sequence shown here is derived from an EMBL/GenBank/DDBJ whole genome shotgun (WGS) entry which is preliminary data.</text>
</comment>
<dbReference type="Pfam" id="PF00196">
    <property type="entry name" value="GerE"/>
    <property type="match status" value="1"/>
</dbReference>
<dbReference type="RefSeq" id="WP_386767766.1">
    <property type="nucleotide sequence ID" value="NZ_JBHSTI010000008.1"/>
</dbReference>
<dbReference type="SUPFAM" id="SSF46894">
    <property type="entry name" value="C-terminal effector domain of the bipartite response regulators"/>
    <property type="match status" value="1"/>
</dbReference>
<feature type="domain" description="HTH luxR-type" evidence="4">
    <location>
        <begin position="190"/>
        <end position="255"/>
    </location>
</feature>
<organism evidence="5 6">
    <name type="scientific">Longivirga aurantiaca</name>
    <dbReference type="NCBI Taxonomy" id="1837743"/>
    <lineage>
        <taxon>Bacteria</taxon>
        <taxon>Bacillati</taxon>
        <taxon>Actinomycetota</taxon>
        <taxon>Actinomycetes</taxon>
        <taxon>Sporichthyales</taxon>
        <taxon>Sporichthyaceae</taxon>
        <taxon>Longivirga</taxon>
    </lineage>
</organism>
<dbReference type="InterPro" id="IPR016032">
    <property type="entry name" value="Sig_transdc_resp-reg_C-effctor"/>
</dbReference>
<dbReference type="CDD" id="cd06170">
    <property type="entry name" value="LuxR_C_like"/>
    <property type="match status" value="1"/>
</dbReference>
<dbReference type="InterPro" id="IPR000792">
    <property type="entry name" value="Tscrpt_reg_LuxR_C"/>
</dbReference>
<dbReference type="PANTHER" id="PTHR44688:SF16">
    <property type="entry name" value="DNA-BINDING TRANSCRIPTIONAL ACTIVATOR DEVR_DOSR"/>
    <property type="match status" value="1"/>
</dbReference>
<evidence type="ECO:0000313" key="5">
    <source>
        <dbReference type="EMBL" id="MFC6239041.1"/>
    </source>
</evidence>
<dbReference type="InterPro" id="IPR036388">
    <property type="entry name" value="WH-like_DNA-bd_sf"/>
</dbReference>
<evidence type="ECO:0000313" key="6">
    <source>
        <dbReference type="Proteomes" id="UP001596138"/>
    </source>
</evidence>
<keyword evidence="6" id="KW-1185">Reference proteome</keyword>
<evidence type="ECO:0000256" key="3">
    <source>
        <dbReference type="ARBA" id="ARBA00023163"/>
    </source>
</evidence>
<dbReference type="PRINTS" id="PR00038">
    <property type="entry name" value="HTHLUXR"/>
</dbReference>
<dbReference type="EMBL" id="JBHSTI010000008">
    <property type="protein sequence ID" value="MFC6239041.1"/>
    <property type="molecule type" value="Genomic_DNA"/>
</dbReference>
<name>A0ABW1T3F9_9ACTN</name>
<sequence length="258" mass="27374">MTSTASAWTRDDAASDADARQEIRDLVTRLAATIGSCPDDDRLLRSVLLDLPTRLQASAALLARVRKDGALAVVSRFGRVHLGEDVLVIGADEDCPATRALGQAEPLIVVATDDATAPSTSLPEGGAPLAAVRVLSRDVPAAVLVVFFDAVADGVADHLAVVRDLLALHAQVMWPSPLLAPGERHLHGLPAPEDDGLTPRRLTVLRYMSAGLSNRAIADRIGFSESTVRHETMAIYRAFGVGDRRTAALVARTRGLLD</sequence>
<proteinExistence type="predicted"/>
<evidence type="ECO:0000256" key="1">
    <source>
        <dbReference type="ARBA" id="ARBA00023015"/>
    </source>
</evidence>